<evidence type="ECO:0000256" key="4">
    <source>
        <dbReference type="ARBA" id="ARBA00022759"/>
    </source>
</evidence>
<dbReference type="SUPFAM" id="SSF54786">
    <property type="entry name" value="YcfA/nrd intein domain"/>
    <property type="match status" value="1"/>
</dbReference>
<evidence type="ECO:0000256" key="2">
    <source>
        <dbReference type="ARBA" id="ARBA00022649"/>
    </source>
</evidence>
<keyword evidence="9" id="KW-1185">Reference proteome</keyword>
<keyword evidence="5" id="KW-0378">Hydrolase</keyword>
<keyword evidence="3" id="KW-0540">Nuclease</keyword>
<comment type="caution">
    <text evidence="8">The sequence shown here is derived from an EMBL/GenBank/DDBJ whole genome shotgun (WGS) entry which is preliminary data.</text>
</comment>
<evidence type="ECO:0000256" key="1">
    <source>
        <dbReference type="ARBA" id="ARBA00006620"/>
    </source>
</evidence>
<dbReference type="RefSeq" id="WP_242069290.1">
    <property type="nucleotide sequence ID" value="NZ_CABMNB010000047.1"/>
</dbReference>
<gene>
    <name evidence="8" type="ORF">M5W83_11610</name>
</gene>
<evidence type="ECO:0000256" key="6">
    <source>
        <dbReference type="ARBA" id="ARBA00022884"/>
    </source>
</evidence>
<keyword evidence="6" id="KW-0694">RNA-binding</keyword>
<dbReference type="Pfam" id="PF07927">
    <property type="entry name" value="HicA_toxin"/>
    <property type="match status" value="1"/>
</dbReference>
<proteinExistence type="inferred from homology"/>
<keyword evidence="4" id="KW-0255">Endonuclease</keyword>
<dbReference type="Proteomes" id="UP001209276">
    <property type="component" value="Unassembled WGS sequence"/>
</dbReference>
<evidence type="ECO:0000256" key="5">
    <source>
        <dbReference type="ARBA" id="ARBA00022801"/>
    </source>
</evidence>
<comment type="similarity">
    <text evidence="1">Belongs to the HicA mRNA interferase family.</text>
</comment>
<name>A0ABT4FUU8_PANTH</name>
<dbReference type="Gene3D" id="3.30.920.30">
    <property type="entry name" value="Hypothetical protein"/>
    <property type="match status" value="1"/>
</dbReference>
<sequence length="84" mass="9497">MRVIIEHEGREKSLGKQRTVREVLQALKAAGFYKSPTHGKGTSHRRYIHKDDPKRYADVSYHSSGDVLAKGTLKSIERTSGVKF</sequence>
<evidence type="ECO:0000256" key="7">
    <source>
        <dbReference type="ARBA" id="ARBA00023016"/>
    </source>
</evidence>
<evidence type="ECO:0000256" key="3">
    <source>
        <dbReference type="ARBA" id="ARBA00022722"/>
    </source>
</evidence>
<accession>A0ABT4FUU8</accession>
<reference evidence="8 9" key="1">
    <citation type="submission" date="2022-05" db="EMBL/GenBank/DDBJ databases">
        <title>Genome Sequencing of Bee-Associated Microbes.</title>
        <authorList>
            <person name="Dunlap C."/>
        </authorList>
    </citation>
    <scope>NUCLEOTIDE SEQUENCE [LARGE SCALE GENOMIC DNA]</scope>
    <source>
        <strain evidence="8 9">NRRL B-14613</strain>
    </source>
</reference>
<dbReference type="GeneID" id="76996729"/>
<dbReference type="InterPro" id="IPR012933">
    <property type="entry name" value="HicA_mRNA_interferase"/>
</dbReference>
<protein>
    <submittedName>
        <fullName evidence="8">Type II toxin-antitoxin system HicA family toxin</fullName>
    </submittedName>
</protein>
<evidence type="ECO:0000313" key="8">
    <source>
        <dbReference type="EMBL" id="MCY9607790.1"/>
    </source>
</evidence>
<organism evidence="8 9">
    <name type="scientific">Paenibacillus thiaminolyticus</name>
    <name type="common">Bacillus thiaminolyticus</name>
    <dbReference type="NCBI Taxonomy" id="49283"/>
    <lineage>
        <taxon>Bacteria</taxon>
        <taxon>Bacillati</taxon>
        <taxon>Bacillota</taxon>
        <taxon>Bacilli</taxon>
        <taxon>Bacillales</taxon>
        <taxon>Paenibacillaceae</taxon>
        <taxon>Paenibacillus</taxon>
    </lineage>
</organism>
<keyword evidence="7" id="KW-0346">Stress response</keyword>
<keyword evidence="2" id="KW-1277">Toxin-antitoxin system</keyword>
<dbReference type="EMBL" id="JAMDMM010000021">
    <property type="protein sequence ID" value="MCY9607790.1"/>
    <property type="molecule type" value="Genomic_DNA"/>
</dbReference>
<evidence type="ECO:0000313" key="9">
    <source>
        <dbReference type="Proteomes" id="UP001209276"/>
    </source>
</evidence>
<dbReference type="InterPro" id="IPR038570">
    <property type="entry name" value="HicA_sf"/>
</dbReference>